<sequence>MLRFLPAPILFFISGLLLAINTGFWSLLIFIGGLFKLILPINLVQIPLSKLMDKLMWCWVCCNGGILKLTSNIEWDIQGLENLNKESWYLVICNHVSGFDIAAQTYALRNDIPMLKFFLKKELLYVPLMGLGCWALNMPFMNRTSPAKLKKNPALRGKDFETTKRSCEKFKNLPTSIMNYCEGSRFTPEKQKRQNSPYKHLLRPKAGGAAFALSAMGDQFSHVLNMTLVYPDAPNDVLKTAMSGRLKKVIIRIEALPVPKVDHVQYVSDSEYRVEFQRWLNDIWQQKDQQIKQLLNTQK</sequence>
<dbReference type="SMART" id="SM00563">
    <property type="entry name" value="PlsC"/>
    <property type="match status" value="1"/>
</dbReference>
<comment type="caution">
    <text evidence="2">The sequence shown here is derived from an EMBL/GenBank/DDBJ whole genome shotgun (WGS) entry which is preliminary data.</text>
</comment>
<protein>
    <submittedName>
        <fullName evidence="2">Acyltransferase</fullName>
    </submittedName>
</protein>
<dbReference type="InterPro" id="IPR002123">
    <property type="entry name" value="Plipid/glycerol_acylTrfase"/>
</dbReference>
<dbReference type="GO" id="GO:0016746">
    <property type="term" value="F:acyltransferase activity"/>
    <property type="evidence" value="ECO:0007669"/>
    <property type="project" value="UniProtKB-KW"/>
</dbReference>
<dbReference type="PANTHER" id="PTHR10983:SF15">
    <property type="entry name" value="ACYLTRANSFERASE YIHG-RELATED"/>
    <property type="match status" value="1"/>
</dbReference>
<dbReference type="EMBL" id="QZEI01000106">
    <property type="protein sequence ID" value="RLV58023.1"/>
    <property type="molecule type" value="Genomic_DNA"/>
</dbReference>
<reference evidence="2 3" key="1">
    <citation type="submission" date="2018-09" db="EMBL/GenBank/DDBJ databases">
        <title>Phylogeny of the Shewanellaceae, and recommendation for two new genera, Pseudoshewanella and Parashewanella.</title>
        <authorList>
            <person name="Wang G."/>
        </authorList>
    </citation>
    <scope>NUCLEOTIDE SEQUENCE [LARGE SCALE GENOMIC DNA]</scope>
    <source>
        <strain evidence="2 3">C51</strain>
    </source>
</reference>
<keyword evidence="3" id="KW-1185">Reference proteome</keyword>
<dbReference type="Pfam" id="PF01553">
    <property type="entry name" value="Acyltransferase"/>
    <property type="match status" value="1"/>
</dbReference>
<keyword evidence="2" id="KW-0808">Transferase</keyword>
<organism evidence="2 3">
    <name type="scientific">Parashewanella curva</name>
    <dbReference type="NCBI Taxonomy" id="2338552"/>
    <lineage>
        <taxon>Bacteria</taxon>
        <taxon>Pseudomonadati</taxon>
        <taxon>Pseudomonadota</taxon>
        <taxon>Gammaproteobacteria</taxon>
        <taxon>Alteromonadales</taxon>
        <taxon>Shewanellaceae</taxon>
        <taxon>Parashewanella</taxon>
    </lineage>
</organism>
<dbReference type="CDD" id="cd07990">
    <property type="entry name" value="LPLAT_LCLAT1-like"/>
    <property type="match status" value="1"/>
</dbReference>
<dbReference type="RefSeq" id="WP_121840647.1">
    <property type="nucleotide sequence ID" value="NZ_ML014855.1"/>
</dbReference>
<evidence type="ECO:0000259" key="1">
    <source>
        <dbReference type="SMART" id="SM00563"/>
    </source>
</evidence>
<proteinExistence type="predicted"/>
<dbReference type="PANTHER" id="PTHR10983">
    <property type="entry name" value="1-ACYLGLYCEROL-3-PHOSPHATE ACYLTRANSFERASE-RELATED"/>
    <property type="match status" value="1"/>
</dbReference>
<dbReference type="GO" id="GO:0005886">
    <property type="term" value="C:plasma membrane"/>
    <property type="evidence" value="ECO:0007669"/>
    <property type="project" value="TreeGrafter"/>
</dbReference>
<name>A0A3L8PTU8_9GAMM</name>
<dbReference type="AlphaFoldDB" id="A0A3L8PTU8"/>
<dbReference type="OrthoDB" id="319710at2"/>
<keyword evidence="2" id="KW-0012">Acyltransferase</keyword>
<dbReference type="NCBIfam" id="NF010621">
    <property type="entry name" value="PRK14014.1"/>
    <property type="match status" value="1"/>
</dbReference>
<gene>
    <name evidence="2" type="ORF">D5018_19440</name>
</gene>
<accession>A0A3L8PTU8</accession>
<feature type="domain" description="Phospholipid/glycerol acyltransferase" evidence="1">
    <location>
        <begin position="89"/>
        <end position="231"/>
    </location>
</feature>
<dbReference type="Proteomes" id="UP000281474">
    <property type="component" value="Unassembled WGS sequence"/>
</dbReference>
<dbReference type="SUPFAM" id="SSF69593">
    <property type="entry name" value="Glycerol-3-phosphate (1)-acyltransferase"/>
    <property type="match status" value="1"/>
</dbReference>
<evidence type="ECO:0000313" key="2">
    <source>
        <dbReference type="EMBL" id="RLV58023.1"/>
    </source>
</evidence>
<evidence type="ECO:0000313" key="3">
    <source>
        <dbReference type="Proteomes" id="UP000281474"/>
    </source>
</evidence>